<dbReference type="KEGG" id="xak:KIMC2_02830"/>
<sequence>MNINKALNLEEYGEILYSTFITLLNEKYMKQIDKFFTISYLRHLYNDGFFKDKMINNYSLKVLSNQNK</sequence>
<protein>
    <submittedName>
        <fullName evidence="1">Uncharacterized protein</fullName>
    </submittedName>
</protein>
<accession>A0AAU9CZN3</accession>
<name>A0AAU9CZN3_9LACO</name>
<evidence type="ECO:0000313" key="2">
    <source>
        <dbReference type="Proteomes" id="UP001321804"/>
    </source>
</evidence>
<reference evidence="1 2" key="1">
    <citation type="journal article" date="2023" name="Microbiol. Spectr.">
        <title>Symbiosis of Carpenter Bees with Uncharacterized Lactic Acid Bacteria Showing NAD Auxotrophy.</title>
        <authorList>
            <person name="Kawasaki S."/>
            <person name="Ozawa K."/>
            <person name="Mori T."/>
            <person name="Yamamoto A."/>
            <person name="Ito M."/>
            <person name="Ohkuma M."/>
            <person name="Sakamoto M."/>
            <person name="Matsutani M."/>
        </authorList>
    </citation>
    <scope>NUCLEOTIDE SEQUENCE [LARGE SCALE GENOMIC DNA]</scope>
    <source>
        <strain evidence="1 2">KimC2</strain>
    </source>
</reference>
<dbReference type="AlphaFoldDB" id="A0AAU9CZN3"/>
<dbReference type="Proteomes" id="UP001321804">
    <property type="component" value="Chromosome"/>
</dbReference>
<organism evidence="1 2">
    <name type="scientific">Xylocopilactobacillus apis</name>
    <dbReference type="NCBI Taxonomy" id="2932183"/>
    <lineage>
        <taxon>Bacteria</taxon>
        <taxon>Bacillati</taxon>
        <taxon>Bacillota</taxon>
        <taxon>Bacilli</taxon>
        <taxon>Lactobacillales</taxon>
        <taxon>Lactobacillaceae</taxon>
        <taxon>Xylocopilactobacillus</taxon>
    </lineage>
</organism>
<gene>
    <name evidence="1" type="ORF">KIMC2_02830</name>
</gene>
<evidence type="ECO:0000313" key="1">
    <source>
        <dbReference type="EMBL" id="BDR55721.1"/>
    </source>
</evidence>
<keyword evidence="2" id="KW-1185">Reference proteome</keyword>
<dbReference type="EMBL" id="AP026801">
    <property type="protein sequence ID" value="BDR55721.1"/>
    <property type="molecule type" value="Genomic_DNA"/>
</dbReference>
<proteinExistence type="predicted"/>